<dbReference type="Proteomes" id="UP000463138">
    <property type="component" value="Unassembled WGS sequence"/>
</dbReference>
<evidence type="ECO:0000256" key="1">
    <source>
        <dbReference type="SAM" id="MobiDB-lite"/>
    </source>
</evidence>
<comment type="caution">
    <text evidence="2">The sequence shown here is derived from an EMBL/GenBank/DDBJ whole genome shotgun (WGS) entry which is preliminary data.</text>
</comment>
<proteinExistence type="predicted"/>
<dbReference type="PANTHER" id="PTHR11102">
    <property type="entry name" value="SEL-1-LIKE PROTEIN"/>
    <property type="match status" value="1"/>
</dbReference>
<dbReference type="AlphaFoldDB" id="A0A7V7GTG3"/>
<dbReference type="PROSITE" id="PS51257">
    <property type="entry name" value="PROKAR_LIPOPROTEIN"/>
    <property type="match status" value="1"/>
</dbReference>
<gene>
    <name evidence="2" type="ORF">DT594_06900</name>
</gene>
<accession>A0A7V7GTG3</accession>
<feature type="region of interest" description="Disordered" evidence="1">
    <location>
        <begin position="149"/>
        <end position="171"/>
    </location>
</feature>
<feature type="compositionally biased region" description="Low complexity" evidence="1">
    <location>
        <begin position="158"/>
        <end position="171"/>
    </location>
</feature>
<dbReference type="SUPFAM" id="SSF81901">
    <property type="entry name" value="HCP-like"/>
    <property type="match status" value="1"/>
</dbReference>
<dbReference type="PANTHER" id="PTHR11102:SF160">
    <property type="entry name" value="ERAD-ASSOCIATED E3 UBIQUITIN-PROTEIN LIGASE COMPONENT HRD3"/>
    <property type="match status" value="1"/>
</dbReference>
<reference evidence="2 3" key="1">
    <citation type="submission" date="2018-07" db="EMBL/GenBank/DDBJ databases">
        <title>Pseudomonas laoshanensis sp. nov., isolated from soil.</title>
        <authorList>
            <person name="Sun J."/>
            <person name="Yu L."/>
            <person name="Wang M."/>
            <person name="Zhang C."/>
        </authorList>
    </citation>
    <scope>NUCLEOTIDE SEQUENCE [LARGE SCALE GENOMIC DNA]</scope>
    <source>
        <strain evidence="2 3">Y22</strain>
    </source>
</reference>
<dbReference type="RefSeq" id="WP_149332022.1">
    <property type="nucleotide sequence ID" value="NZ_QOVF01000002.1"/>
</dbReference>
<dbReference type="EMBL" id="QOVF01000002">
    <property type="protein sequence ID" value="KAA0694619.1"/>
    <property type="molecule type" value="Genomic_DNA"/>
</dbReference>
<dbReference type="OrthoDB" id="9204495at2"/>
<evidence type="ECO:0000313" key="2">
    <source>
        <dbReference type="EMBL" id="KAA0694619.1"/>
    </source>
</evidence>
<name>A0A7V7GTG3_9GAMM</name>
<organism evidence="2 3">
    <name type="scientific">Halopseudomonas laoshanensis</name>
    <dbReference type="NCBI Taxonomy" id="2268758"/>
    <lineage>
        <taxon>Bacteria</taxon>
        <taxon>Pseudomonadati</taxon>
        <taxon>Pseudomonadota</taxon>
        <taxon>Gammaproteobacteria</taxon>
        <taxon>Pseudomonadales</taxon>
        <taxon>Pseudomonadaceae</taxon>
        <taxon>Halopseudomonas</taxon>
    </lineage>
</organism>
<dbReference type="InterPro" id="IPR050767">
    <property type="entry name" value="Sel1_AlgK"/>
</dbReference>
<dbReference type="InterPro" id="IPR011990">
    <property type="entry name" value="TPR-like_helical_dom_sf"/>
</dbReference>
<dbReference type="InterPro" id="IPR006597">
    <property type="entry name" value="Sel1-like"/>
</dbReference>
<dbReference type="Gene3D" id="1.25.40.10">
    <property type="entry name" value="Tetratricopeptide repeat domain"/>
    <property type="match status" value="1"/>
</dbReference>
<keyword evidence="3" id="KW-1185">Reference proteome</keyword>
<dbReference type="Pfam" id="PF08238">
    <property type="entry name" value="Sel1"/>
    <property type="match status" value="4"/>
</dbReference>
<sequence length="421" mass="45936">MRRLSATLLTVTAITLSGCSGMPEKSQIWSRSTAFFTQSSEMIAAQSRRLADFAGSLVGSKDQALLQQEIDALFAQPYIDPLTLYIEEHSADDRRAKQLALVAQERDNRCAEIAQTYAGRDATRDNLQRMQRGYLMSCPEDVQDFAARVKQAKPTERPAPSTASAPEAPTPEIEISAAVEEAVSRRQNSNCYLLFTIKNYTQALSACRPIAESGDAKAQHHMASLERARGDFPAAFTWAGRSAGQQHAPGQLILGQLYQAGQGTAENKTKALQLMRQAADQGLTEASYHTGLAYKDGTGVGASVTQADKYLQQAASQGHMPSHLALAELYEKQQPKTARHWLDQAARKGSAEAQLKLADSYAAGASKSADQEQAYIWYSLALLNGNQQAKAGIERQEKLLNEEQLAAARSRIQDGINGKWD</sequence>
<evidence type="ECO:0000313" key="3">
    <source>
        <dbReference type="Proteomes" id="UP000463138"/>
    </source>
</evidence>
<dbReference type="SMART" id="SM00671">
    <property type="entry name" value="SEL1"/>
    <property type="match status" value="5"/>
</dbReference>
<protein>
    <submittedName>
        <fullName evidence="2">Sel1 repeat family protein</fullName>
    </submittedName>
</protein>